<feature type="transmembrane region" description="Helical" evidence="1">
    <location>
        <begin position="78"/>
        <end position="99"/>
    </location>
</feature>
<dbReference type="EMBL" id="JAAXOT010000020">
    <property type="protein sequence ID" value="NKY60156.1"/>
    <property type="molecule type" value="Genomic_DNA"/>
</dbReference>
<dbReference type="RefSeq" id="WP_062972635.1">
    <property type="nucleotide sequence ID" value="NZ_JAAXOT010000020.1"/>
</dbReference>
<reference evidence="2 3" key="1">
    <citation type="submission" date="2020-04" db="EMBL/GenBank/DDBJ databases">
        <title>MicrobeNet Type strains.</title>
        <authorList>
            <person name="Nicholson A.C."/>
        </authorList>
    </citation>
    <scope>NUCLEOTIDE SEQUENCE [LARGE SCALE GENOMIC DNA]</scope>
    <source>
        <strain evidence="2 3">JCM 3332</strain>
    </source>
</reference>
<sequence>MTPVGRPGYGGYSGPPGEPTPWAAGITVAALVAAITAVGVFAFGAALTQVHPLFSLAVNVVAAVGIAPTAWRWRRRPVTRWVLAGAGAGVLLGWIGLLAGL</sequence>
<feature type="transmembrane region" description="Helical" evidence="1">
    <location>
        <begin position="21"/>
        <end position="47"/>
    </location>
</feature>
<accession>A0A846YKJ1</accession>
<keyword evidence="1" id="KW-0472">Membrane</keyword>
<keyword evidence="1" id="KW-1133">Transmembrane helix</keyword>
<protein>
    <submittedName>
        <fullName evidence="2">DUF2537 domain-containing protein</fullName>
    </submittedName>
</protein>
<dbReference type="Proteomes" id="UP000570678">
    <property type="component" value="Unassembled WGS sequence"/>
</dbReference>
<comment type="caution">
    <text evidence="2">The sequence shown here is derived from an EMBL/GenBank/DDBJ whole genome shotgun (WGS) entry which is preliminary data.</text>
</comment>
<proteinExistence type="predicted"/>
<evidence type="ECO:0000256" key="1">
    <source>
        <dbReference type="SAM" id="Phobius"/>
    </source>
</evidence>
<feature type="transmembrane region" description="Helical" evidence="1">
    <location>
        <begin position="53"/>
        <end position="71"/>
    </location>
</feature>
<keyword evidence="3" id="KW-1185">Reference proteome</keyword>
<gene>
    <name evidence="2" type="ORF">HGA15_29250</name>
</gene>
<evidence type="ECO:0000313" key="2">
    <source>
        <dbReference type="EMBL" id="NKY60156.1"/>
    </source>
</evidence>
<dbReference type="Pfam" id="PF10801">
    <property type="entry name" value="DUF2537"/>
    <property type="match status" value="1"/>
</dbReference>
<evidence type="ECO:0000313" key="3">
    <source>
        <dbReference type="Proteomes" id="UP000570678"/>
    </source>
</evidence>
<organism evidence="2 3">
    <name type="scientific">Nocardia flavorosea</name>
    <dbReference type="NCBI Taxonomy" id="53429"/>
    <lineage>
        <taxon>Bacteria</taxon>
        <taxon>Bacillati</taxon>
        <taxon>Actinomycetota</taxon>
        <taxon>Actinomycetes</taxon>
        <taxon>Mycobacteriales</taxon>
        <taxon>Nocardiaceae</taxon>
        <taxon>Nocardia</taxon>
    </lineage>
</organism>
<dbReference type="AlphaFoldDB" id="A0A846YKJ1"/>
<dbReference type="InterPro" id="IPR024244">
    <property type="entry name" value="DUF2537"/>
</dbReference>
<keyword evidence="1" id="KW-0812">Transmembrane</keyword>
<name>A0A846YKJ1_9NOCA</name>